<keyword evidence="7 8" id="KW-0238">DNA-binding</keyword>
<keyword evidence="6 8" id="KW-0630">Potassium</keyword>
<dbReference type="InterPro" id="IPR038969">
    <property type="entry name" value="FEN"/>
</dbReference>
<dbReference type="InterPro" id="IPR002421">
    <property type="entry name" value="5-3_exonuclease"/>
</dbReference>
<dbReference type="RefSeq" id="WP_237466672.1">
    <property type="nucleotide sequence ID" value="NZ_CAKLDI010000001.1"/>
</dbReference>
<feature type="binding site" evidence="8">
    <location>
        <position position="110"/>
    </location>
    <ligand>
        <name>Mg(2+)</name>
        <dbReference type="ChEBI" id="CHEBI:18420"/>
    </ligand>
</feature>
<evidence type="ECO:0000256" key="2">
    <source>
        <dbReference type="ARBA" id="ARBA00022723"/>
    </source>
</evidence>
<evidence type="ECO:0000256" key="3">
    <source>
        <dbReference type="ARBA" id="ARBA00022759"/>
    </source>
</evidence>
<dbReference type="SUPFAM" id="SSF88723">
    <property type="entry name" value="PIN domain-like"/>
    <property type="match status" value="1"/>
</dbReference>
<comment type="cofactor">
    <cofactor evidence="8">
        <name>Mg(2+)</name>
        <dbReference type="ChEBI" id="CHEBI:18420"/>
    </cofactor>
    <text evidence="8">Binds 2 Mg(2+) per subunit. Only one magnesium ion has a direct interaction with the protein, the other interactions are indirect.</text>
</comment>
<dbReference type="EC" id="3.1.-.-" evidence="8"/>
<organism evidence="10 11">
    <name type="scientific">Vibrio stylophorae</name>
    <dbReference type="NCBI Taxonomy" id="659351"/>
    <lineage>
        <taxon>Bacteria</taxon>
        <taxon>Pseudomonadati</taxon>
        <taxon>Pseudomonadota</taxon>
        <taxon>Gammaproteobacteria</taxon>
        <taxon>Vibrionales</taxon>
        <taxon>Vibrionaceae</taxon>
        <taxon>Vibrio</taxon>
    </lineage>
</organism>
<feature type="domain" description="5'-3' exonuclease" evidence="9">
    <location>
        <begin position="4"/>
        <end position="255"/>
    </location>
</feature>
<feature type="binding site" evidence="8">
    <location>
        <position position="186"/>
    </location>
    <ligand>
        <name>K(+)</name>
        <dbReference type="ChEBI" id="CHEBI:29103"/>
    </ligand>
</feature>
<dbReference type="CDD" id="cd09898">
    <property type="entry name" value="H3TH_53EXO"/>
    <property type="match status" value="1"/>
</dbReference>
<dbReference type="SMART" id="SM00279">
    <property type="entry name" value="HhH2"/>
    <property type="match status" value="1"/>
</dbReference>
<evidence type="ECO:0000256" key="1">
    <source>
        <dbReference type="ARBA" id="ARBA00022722"/>
    </source>
</evidence>
<sequence>MAAIHLVIIDALNLIRRIHAVHQSDDIEQTMRVCQQALHKIIAQSEPSHIIAVFDQLNPSDRGWRAEVLPDYKAGRKPMPEALLEGMDRIQDALWQCGVDSLLSDGDEADDLIATLACKLASRGEQVTIISTDKGYCQLLQPTLRIRDYFQQRWLDIPFIEKEYGVKATQLTDYWGLAGISSSQIPGIPGIGPKAAQTLLAQYGDLETILNATDLPARYQNKVSEFAEQARRCQQVSRLKTDIPLGFNLRDIRYQAAPE</sequence>
<dbReference type="InterPro" id="IPR022895">
    <property type="entry name" value="Xni"/>
</dbReference>
<keyword evidence="4 8" id="KW-0378">Hydrolase</keyword>
<keyword evidence="11" id="KW-1185">Reference proteome</keyword>
<evidence type="ECO:0000313" key="11">
    <source>
        <dbReference type="Proteomes" id="UP000838672"/>
    </source>
</evidence>
<keyword evidence="5 8" id="KW-0460">Magnesium</keyword>
<feature type="binding site" evidence="8">
    <location>
        <position position="177"/>
    </location>
    <ligand>
        <name>K(+)</name>
        <dbReference type="ChEBI" id="CHEBI:29103"/>
    </ligand>
</feature>
<gene>
    <name evidence="8 10" type="primary">ygdG</name>
    <name evidence="8" type="synonym">xni</name>
    <name evidence="10" type="ORF">VST7929_02167</name>
</gene>
<name>A0ABM8ZV96_9VIBR</name>
<dbReference type="Gene3D" id="3.40.50.1010">
    <property type="entry name" value="5'-nuclease"/>
    <property type="match status" value="1"/>
</dbReference>
<keyword evidence="1 8" id="KW-0540">Nuclease</keyword>
<dbReference type="InterPro" id="IPR036279">
    <property type="entry name" value="5-3_exonuclease_C_sf"/>
</dbReference>
<protein>
    <recommendedName>
        <fullName evidence="8">Flap endonuclease Xni</fullName>
        <shortName evidence="8">FEN</shortName>
        <ecNumber evidence="8">3.1.-.-</ecNumber>
    </recommendedName>
</protein>
<evidence type="ECO:0000256" key="4">
    <source>
        <dbReference type="ARBA" id="ARBA00022801"/>
    </source>
</evidence>
<feature type="binding site" evidence="8">
    <location>
        <position position="188"/>
    </location>
    <ligand>
        <name>K(+)</name>
        <dbReference type="ChEBI" id="CHEBI:29103"/>
    </ligand>
</feature>
<evidence type="ECO:0000256" key="5">
    <source>
        <dbReference type="ARBA" id="ARBA00022842"/>
    </source>
</evidence>
<dbReference type="CDD" id="cd09859">
    <property type="entry name" value="PIN_53EXO"/>
    <property type="match status" value="1"/>
</dbReference>
<evidence type="ECO:0000256" key="8">
    <source>
        <dbReference type="HAMAP-Rule" id="MF_01192"/>
    </source>
</evidence>
<keyword evidence="3 8" id="KW-0255">Endonuclease</keyword>
<evidence type="ECO:0000256" key="7">
    <source>
        <dbReference type="ARBA" id="ARBA00023125"/>
    </source>
</evidence>
<feature type="binding site" evidence="8">
    <location>
        <position position="178"/>
    </location>
    <ligand>
        <name>K(+)</name>
        <dbReference type="ChEBI" id="CHEBI:29103"/>
    </ligand>
</feature>
<dbReference type="HAMAP" id="MF_01192">
    <property type="entry name" value="Xni"/>
    <property type="match status" value="1"/>
</dbReference>
<dbReference type="SMART" id="SM00475">
    <property type="entry name" value="53EXOc"/>
    <property type="match status" value="1"/>
</dbReference>
<dbReference type="EMBL" id="CAKLDI010000001">
    <property type="protein sequence ID" value="CAH0534252.1"/>
    <property type="molecule type" value="Genomic_DNA"/>
</dbReference>
<dbReference type="InterPro" id="IPR008918">
    <property type="entry name" value="HhH2"/>
</dbReference>
<feature type="region of interest" description="Interaction with DNA" evidence="8">
    <location>
        <begin position="190"/>
        <end position="195"/>
    </location>
</feature>
<evidence type="ECO:0000313" key="10">
    <source>
        <dbReference type="EMBL" id="CAH0534252.1"/>
    </source>
</evidence>
<evidence type="ECO:0000259" key="9">
    <source>
        <dbReference type="SMART" id="SM00475"/>
    </source>
</evidence>
<dbReference type="GO" id="GO:0004519">
    <property type="term" value="F:endonuclease activity"/>
    <property type="evidence" value="ECO:0007669"/>
    <property type="project" value="UniProtKB-KW"/>
</dbReference>
<dbReference type="Gene3D" id="1.10.150.20">
    <property type="entry name" value="5' to 3' exonuclease, C-terminal subdomain"/>
    <property type="match status" value="1"/>
</dbReference>
<reference evidence="10" key="1">
    <citation type="submission" date="2021-11" db="EMBL/GenBank/DDBJ databases">
        <authorList>
            <person name="Rodrigo-Torres L."/>
            <person name="Arahal R. D."/>
            <person name="Lucena T."/>
        </authorList>
    </citation>
    <scope>NUCLEOTIDE SEQUENCE</scope>
    <source>
        <strain evidence="10">CECT 7929</strain>
    </source>
</reference>
<comment type="cofactor">
    <cofactor evidence="8">
        <name>K(+)</name>
        <dbReference type="ChEBI" id="CHEBI:29103"/>
    </cofactor>
    <text evidence="8">Binds 1 K(+) per subunit. The potassium ion strongly increases the affinity for DNA.</text>
</comment>
<evidence type="ECO:0000256" key="6">
    <source>
        <dbReference type="ARBA" id="ARBA00022958"/>
    </source>
</evidence>
<dbReference type="Proteomes" id="UP000838672">
    <property type="component" value="Unassembled WGS sequence"/>
</dbReference>
<dbReference type="PANTHER" id="PTHR42646">
    <property type="entry name" value="FLAP ENDONUCLEASE XNI"/>
    <property type="match status" value="1"/>
</dbReference>
<dbReference type="InterPro" id="IPR029060">
    <property type="entry name" value="PIN-like_dom_sf"/>
</dbReference>
<comment type="similarity">
    <text evidence="8">Belongs to the Xni family.</text>
</comment>
<dbReference type="NCBIfam" id="NF007017">
    <property type="entry name" value="PRK09482.1"/>
    <property type="match status" value="1"/>
</dbReference>
<dbReference type="Pfam" id="PF02739">
    <property type="entry name" value="5_3_exonuc_N"/>
    <property type="match status" value="1"/>
</dbReference>
<comment type="function">
    <text evidence="8">Has flap endonuclease activity. During DNA replication, flap endonucleases cleave the 5'-overhanging flap structure that is generated by displacement synthesis when DNA polymerase encounters the 5'-end of a downstream Okazaki fragment.</text>
</comment>
<dbReference type="SUPFAM" id="SSF47807">
    <property type="entry name" value="5' to 3' exonuclease, C-terminal subdomain"/>
    <property type="match status" value="1"/>
</dbReference>
<accession>A0ABM8ZV96</accession>
<keyword evidence="2 8" id="KW-0479">Metal-binding</keyword>
<dbReference type="InterPro" id="IPR020046">
    <property type="entry name" value="5-3_exonucl_a-hlix_arch_N"/>
</dbReference>
<feature type="binding site" evidence="8">
    <location>
        <position position="191"/>
    </location>
    <ligand>
        <name>K(+)</name>
        <dbReference type="ChEBI" id="CHEBI:29103"/>
    </ligand>
</feature>
<proteinExistence type="inferred from homology"/>
<dbReference type="InterPro" id="IPR020045">
    <property type="entry name" value="DNA_polI_H3TH"/>
</dbReference>
<dbReference type="PANTHER" id="PTHR42646:SF2">
    <property type="entry name" value="5'-3' EXONUCLEASE FAMILY PROTEIN"/>
    <property type="match status" value="1"/>
</dbReference>
<dbReference type="GO" id="GO:0016787">
    <property type="term" value="F:hydrolase activity"/>
    <property type="evidence" value="ECO:0007669"/>
    <property type="project" value="UniProtKB-KW"/>
</dbReference>
<comment type="caution">
    <text evidence="10">The sequence shown here is derived from an EMBL/GenBank/DDBJ whole genome shotgun (WGS) entry which is preliminary data.</text>
</comment>
<dbReference type="Pfam" id="PF01367">
    <property type="entry name" value="5_3_exonuc"/>
    <property type="match status" value="1"/>
</dbReference>